<dbReference type="EMBL" id="WIXE01012694">
    <property type="protein sequence ID" value="KAK5975727.1"/>
    <property type="molecule type" value="Genomic_DNA"/>
</dbReference>
<dbReference type="PANTHER" id="PTHR45632">
    <property type="entry name" value="LD33804P"/>
    <property type="match status" value="1"/>
</dbReference>
<evidence type="ECO:0000256" key="2">
    <source>
        <dbReference type="ARBA" id="ARBA00022737"/>
    </source>
</evidence>
<dbReference type="AlphaFoldDB" id="A0AAN8FBK8"/>
<protein>
    <submittedName>
        <fullName evidence="4">Kelch repeat type 1 domain containing protein</fullName>
    </submittedName>
</protein>
<dbReference type="SUPFAM" id="SSF117281">
    <property type="entry name" value="Kelch motif"/>
    <property type="match status" value="2"/>
</dbReference>
<accession>A0AAN8FBK8</accession>
<comment type="caution">
    <text evidence="4">The sequence shown here is derived from an EMBL/GenBank/DDBJ whole genome shotgun (WGS) entry which is preliminary data.</text>
</comment>
<dbReference type="PANTHER" id="PTHR45632:SF26">
    <property type="entry name" value="BTB DOMAIN-CONTAINING PROTEIN"/>
    <property type="match status" value="1"/>
</dbReference>
<dbReference type="PROSITE" id="PS50097">
    <property type="entry name" value="BTB"/>
    <property type="match status" value="1"/>
</dbReference>
<evidence type="ECO:0000259" key="3">
    <source>
        <dbReference type="PROSITE" id="PS50097"/>
    </source>
</evidence>
<feature type="domain" description="BTB" evidence="3">
    <location>
        <begin position="9"/>
        <end position="45"/>
    </location>
</feature>
<dbReference type="Pfam" id="PF00651">
    <property type="entry name" value="BTB"/>
    <property type="match status" value="1"/>
</dbReference>
<dbReference type="Proteomes" id="UP001331761">
    <property type="component" value="Unassembled WGS sequence"/>
</dbReference>
<keyword evidence="1" id="KW-0880">Kelch repeat</keyword>
<reference evidence="4 5" key="1">
    <citation type="submission" date="2019-10" db="EMBL/GenBank/DDBJ databases">
        <title>Assembly and Annotation for the nematode Trichostrongylus colubriformis.</title>
        <authorList>
            <person name="Martin J."/>
        </authorList>
    </citation>
    <scope>NUCLEOTIDE SEQUENCE [LARGE SCALE GENOMIC DNA]</scope>
    <source>
        <strain evidence="4">G859</strain>
        <tissue evidence="4">Whole worm</tissue>
    </source>
</reference>
<proteinExistence type="predicted"/>
<dbReference type="Gene3D" id="2.120.10.80">
    <property type="entry name" value="Kelch-type beta propeller"/>
    <property type="match status" value="2"/>
</dbReference>
<gene>
    <name evidence="4" type="ORF">GCK32_012986</name>
</gene>
<evidence type="ECO:0000313" key="4">
    <source>
        <dbReference type="EMBL" id="KAK5975727.1"/>
    </source>
</evidence>
<dbReference type="InterPro" id="IPR011333">
    <property type="entry name" value="SKP1/BTB/POZ_sf"/>
</dbReference>
<dbReference type="SUPFAM" id="SSF54695">
    <property type="entry name" value="POZ domain"/>
    <property type="match status" value="1"/>
</dbReference>
<dbReference type="SMART" id="SM00612">
    <property type="entry name" value="Kelch"/>
    <property type="match status" value="5"/>
</dbReference>
<dbReference type="Pfam" id="PF01344">
    <property type="entry name" value="Kelch_1"/>
    <property type="match status" value="4"/>
</dbReference>
<organism evidence="4 5">
    <name type="scientific">Trichostrongylus colubriformis</name>
    <name type="common">Black scour worm</name>
    <dbReference type="NCBI Taxonomy" id="6319"/>
    <lineage>
        <taxon>Eukaryota</taxon>
        <taxon>Metazoa</taxon>
        <taxon>Ecdysozoa</taxon>
        <taxon>Nematoda</taxon>
        <taxon>Chromadorea</taxon>
        <taxon>Rhabditida</taxon>
        <taxon>Rhabditina</taxon>
        <taxon>Rhabditomorpha</taxon>
        <taxon>Strongyloidea</taxon>
        <taxon>Trichostrongylidae</taxon>
        <taxon>Trichostrongylus</taxon>
    </lineage>
</organism>
<dbReference type="InterPro" id="IPR015915">
    <property type="entry name" value="Kelch-typ_b-propeller"/>
</dbReference>
<keyword evidence="2" id="KW-0677">Repeat</keyword>
<evidence type="ECO:0000313" key="5">
    <source>
        <dbReference type="Proteomes" id="UP001331761"/>
    </source>
</evidence>
<dbReference type="InterPro" id="IPR000210">
    <property type="entry name" value="BTB/POZ_dom"/>
</dbReference>
<name>A0AAN8FBK8_TRICO</name>
<evidence type="ECO:0000256" key="1">
    <source>
        <dbReference type="ARBA" id="ARBA00022441"/>
    </source>
</evidence>
<keyword evidence="5" id="KW-1185">Reference proteome</keyword>
<sequence>MDPTVARLCDVILIAKGARINAHRVVLAACSDYFLAMFTSQLAESRWLGGRYGETVLDSVERLDPGESNPSWQRVTSMTKRSCGLGVAVLDNLLYAVGGIGEGGILSSAERYDPATNEWSNDVASMLTCRKDFGLAALDGFLYAVGGYDGSNYLDSVECYDVRRNEWTPVAPLSSCRKALSVSVFNGCLYAVGGIQGIASLNTVERLDPRVVEKYDPHTNEWTAVAAMKCERYAAGLAVVNERMYAIGGKDGDCSQNTVEVLDPDANQWSLHSRMNDQRWLAGVGVIRKP</sequence>
<dbReference type="InterPro" id="IPR006652">
    <property type="entry name" value="Kelch_1"/>
</dbReference>